<keyword evidence="2" id="KW-0597">Phosphoprotein</keyword>
<feature type="modified residue" description="Phosphocysteine; by EIIA" evidence="7">
    <location>
        <position position="7"/>
    </location>
</feature>
<proteinExistence type="predicted"/>
<comment type="caution">
    <text evidence="9">The sequence shown here is derived from an EMBL/GenBank/DDBJ whole genome shotgun (WGS) entry which is preliminary data.</text>
</comment>
<dbReference type="Pfam" id="PF02302">
    <property type="entry name" value="PTS_IIB"/>
    <property type="match status" value="1"/>
</dbReference>
<name>A0ABR9QQI5_9ACTN</name>
<evidence type="ECO:0000256" key="6">
    <source>
        <dbReference type="ARBA" id="ARBA00022777"/>
    </source>
</evidence>
<keyword evidence="5" id="KW-0598">Phosphotransferase system</keyword>
<keyword evidence="10" id="KW-1185">Reference proteome</keyword>
<evidence type="ECO:0000313" key="9">
    <source>
        <dbReference type="EMBL" id="MBE5023338.1"/>
    </source>
</evidence>
<evidence type="ECO:0000313" key="10">
    <source>
        <dbReference type="Proteomes" id="UP001194273"/>
    </source>
</evidence>
<evidence type="ECO:0000256" key="5">
    <source>
        <dbReference type="ARBA" id="ARBA00022683"/>
    </source>
</evidence>
<gene>
    <name evidence="9" type="ORF">INF26_00480</name>
</gene>
<dbReference type="RefSeq" id="WP_193528798.1">
    <property type="nucleotide sequence ID" value="NZ_JADCJZ010000001.1"/>
</dbReference>
<keyword evidence="1" id="KW-0813">Transport</keyword>
<dbReference type="PANTHER" id="PTHR34581">
    <property type="entry name" value="PTS SYSTEM N,N'-DIACETYLCHITOBIOSE-SPECIFIC EIIB COMPONENT"/>
    <property type="match status" value="1"/>
</dbReference>
<evidence type="ECO:0000256" key="7">
    <source>
        <dbReference type="PROSITE-ProRule" id="PRU00423"/>
    </source>
</evidence>
<keyword evidence="3 9" id="KW-0762">Sugar transport</keyword>
<organism evidence="9 10">
    <name type="scientific">Thermophilibacter gallinarum</name>
    <dbReference type="NCBI Taxonomy" id="2779357"/>
    <lineage>
        <taxon>Bacteria</taxon>
        <taxon>Bacillati</taxon>
        <taxon>Actinomycetota</taxon>
        <taxon>Coriobacteriia</taxon>
        <taxon>Coriobacteriales</taxon>
        <taxon>Atopobiaceae</taxon>
        <taxon>Thermophilibacter</taxon>
    </lineage>
</organism>
<dbReference type="PROSITE" id="PS51100">
    <property type="entry name" value="PTS_EIIB_TYPE_3"/>
    <property type="match status" value="1"/>
</dbReference>
<keyword evidence="4" id="KW-0808">Transferase</keyword>
<dbReference type="InterPro" id="IPR051819">
    <property type="entry name" value="PTS_sugar-specific_EIIB"/>
</dbReference>
<evidence type="ECO:0000259" key="8">
    <source>
        <dbReference type="PROSITE" id="PS51100"/>
    </source>
</evidence>
<evidence type="ECO:0000256" key="1">
    <source>
        <dbReference type="ARBA" id="ARBA00022448"/>
    </source>
</evidence>
<keyword evidence="6" id="KW-0418">Kinase</keyword>
<dbReference type="InterPro" id="IPR036095">
    <property type="entry name" value="PTS_EIIB-like_sf"/>
</dbReference>
<evidence type="ECO:0000256" key="3">
    <source>
        <dbReference type="ARBA" id="ARBA00022597"/>
    </source>
</evidence>
<dbReference type="Proteomes" id="UP001194273">
    <property type="component" value="Unassembled WGS sequence"/>
</dbReference>
<dbReference type="SUPFAM" id="SSF52794">
    <property type="entry name" value="PTS system IIB component-like"/>
    <property type="match status" value="1"/>
</dbReference>
<accession>A0ABR9QQI5</accession>
<sequence length="98" mass="10653">MKVLLVCAMGMSTSVLMKKLEKHAEAEGIPFEIAATSVNTYKEMCDHYDCILLGPQMSYQRDNVATGSGLPTAVIPPADYGMANCPNIFKLINQLLGE</sequence>
<evidence type="ECO:0000256" key="2">
    <source>
        <dbReference type="ARBA" id="ARBA00022553"/>
    </source>
</evidence>
<dbReference type="EMBL" id="JADCJZ010000001">
    <property type="protein sequence ID" value="MBE5023338.1"/>
    <property type="molecule type" value="Genomic_DNA"/>
</dbReference>
<reference evidence="9 10" key="1">
    <citation type="submission" date="2020-10" db="EMBL/GenBank/DDBJ databases">
        <title>ChiBAC.</title>
        <authorList>
            <person name="Zenner C."/>
            <person name="Hitch T.C.A."/>
            <person name="Clavel T."/>
        </authorList>
    </citation>
    <scope>NUCLEOTIDE SEQUENCE [LARGE SCALE GENOMIC DNA]</scope>
    <source>
        <strain evidence="9 10">DSM 107455</strain>
    </source>
</reference>
<dbReference type="CDD" id="cd05564">
    <property type="entry name" value="PTS_IIB_chitobiose_lichenan"/>
    <property type="match status" value="1"/>
</dbReference>
<evidence type="ECO:0000256" key="4">
    <source>
        <dbReference type="ARBA" id="ARBA00022679"/>
    </source>
</evidence>
<feature type="domain" description="PTS EIIB type-3" evidence="8">
    <location>
        <begin position="1"/>
        <end position="98"/>
    </location>
</feature>
<dbReference type="Gene3D" id="3.40.50.2300">
    <property type="match status" value="1"/>
</dbReference>
<dbReference type="InterPro" id="IPR003501">
    <property type="entry name" value="PTS_EIIB_2/3"/>
</dbReference>
<protein>
    <submittedName>
        <fullName evidence="9">PTS sugar transporter subunit IIB</fullName>
    </submittedName>
</protein>
<dbReference type="InterPro" id="IPR013012">
    <property type="entry name" value="PTS_EIIB_3"/>
</dbReference>
<dbReference type="PANTHER" id="PTHR34581:SF2">
    <property type="entry name" value="PTS SYSTEM N,N'-DIACETYLCHITOBIOSE-SPECIFIC EIIB COMPONENT"/>
    <property type="match status" value="1"/>
</dbReference>